<reference evidence="3" key="1">
    <citation type="submission" date="2017-06" db="EMBL/GenBank/DDBJ databases">
        <title>Herbaspirillum phytohormonus sp. nov., isolated from the root nodule of Robinia pseudoacacia in lead-zinc mine.</title>
        <authorList>
            <person name="Fan M."/>
            <person name="Lin Y."/>
        </authorList>
    </citation>
    <scope>NUCLEOTIDE SEQUENCE [LARGE SCALE GENOMIC DNA]</scope>
    <source>
        <strain evidence="3">SC-089</strain>
    </source>
</reference>
<proteinExistence type="inferred from homology"/>
<dbReference type="PANTHER" id="PTHR42928:SF5">
    <property type="entry name" value="BLR1237 PROTEIN"/>
    <property type="match status" value="1"/>
</dbReference>
<dbReference type="Pfam" id="PF03401">
    <property type="entry name" value="TctC"/>
    <property type="match status" value="1"/>
</dbReference>
<evidence type="ECO:0000313" key="2">
    <source>
        <dbReference type="EMBL" id="OWT59120.1"/>
    </source>
</evidence>
<dbReference type="AlphaFoldDB" id="A0A225MGS2"/>
<keyword evidence="3" id="KW-1185">Reference proteome</keyword>
<dbReference type="Gene3D" id="3.40.190.10">
    <property type="entry name" value="Periplasmic binding protein-like II"/>
    <property type="match status" value="1"/>
</dbReference>
<organism evidence="2 3">
    <name type="scientific">Candidimonas nitroreducens</name>
    <dbReference type="NCBI Taxonomy" id="683354"/>
    <lineage>
        <taxon>Bacteria</taxon>
        <taxon>Pseudomonadati</taxon>
        <taxon>Pseudomonadota</taxon>
        <taxon>Betaproteobacteria</taxon>
        <taxon>Burkholderiales</taxon>
        <taxon>Alcaligenaceae</taxon>
        <taxon>Candidimonas</taxon>
    </lineage>
</organism>
<protein>
    <submittedName>
        <fullName evidence="2">ABC transporter substrate-binding protein</fullName>
    </submittedName>
</protein>
<dbReference type="PIRSF" id="PIRSF017082">
    <property type="entry name" value="YflP"/>
    <property type="match status" value="1"/>
</dbReference>
<evidence type="ECO:0000313" key="3">
    <source>
        <dbReference type="Proteomes" id="UP000214603"/>
    </source>
</evidence>
<dbReference type="SUPFAM" id="SSF53850">
    <property type="entry name" value="Periplasmic binding protein-like II"/>
    <property type="match status" value="1"/>
</dbReference>
<dbReference type="Proteomes" id="UP000214603">
    <property type="component" value="Unassembled WGS sequence"/>
</dbReference>
<dbReference type="EMBL" id="NJIH01000007">
    <property type="protein sequence ID" value="OWT59120.1"/>
    <property type="molecule type" value="Genomic_DNA"/>
</dbReference>
<name>A0A225MGS2_9BURK</name>
<accession>A0A225MGS2</accession>
<dbReference type="InterPro" id="IPR042100">
    <property type="entry name" value="Bug_dom1"/>
</dbReference>
<sequence length="356" mass="37984">MPSSACWRQQYLGMEERTMINRRVAGRTGKSMHRVLLVLAAIISYLFFVLPVNASAAGSWPDRPIRIVVPFAAGGSNDVIARRLAHELSVALGQSVLVENKGGAAGVVGSAVVAHSAPDGYTYLFVSATLATSAATQNPPYDTLKDFDAVARVADAPFVMLTRNGFPAKTLPDFIKYAKAHPGKINYGTTGIGDSGHLLTELFSSLAGIKMQPVGYKGIGPAQIDLVAGRLDFIITTLASITGTPAATLPKLAFTGRAREPEFASVPTVREATGLDYEETVWWGLFAPSGTPDPILDKMNKEVSRIVALPEFKKFLSALGAKSSPASRTEFMAQLKQDVKIFTQTAQRSGINIAGK</sequence>
<gene>
    <name evidence="2" type="ORF">CEY11_13100</name>
</gene>
<comment type="caution">
    <text evidence="2">The sequence shown here is derived from an EMBL/GenBank/DDBJ whole genome shotgun (WGS) entry which is preliminary data.</text>
</comment>
<comment type="similarity">
    <text evidence="1">Belongs to the UPF0065 (bug) family.</text>
</comment>
<evidence type="ECO:0000256" key="1">
    <source>
        <dbReference type="ARBA" id="ARBA00006987"/>
    </source>
</evidence>
<dbReference type="PANTHER" id="PTHR42928">
    <property type="entry name" value="TRICARBOXYLATE-BINDING PROTEIN"/>
    <property type="match status" value="1"/>
</dbReference>
<dbReference type="Gene3D" id="3.40.190.150">
    <property type="entry name" value="Bordetella uptake gene, domain 1"/>
    <property type="match status" value="1"/>
</dbReference>
<dbReference type="InterPro" id="IPR005064">
    <property type="entry name" value="BUG"/>
</dbReference>